<evidence type="ECO:0000313" key="34">
    <source>
        <dbReference type="RefSeq" id="XP_006017807.1"/>
    </source>
</evidence>
<dbReference type="GO" id="GO:0031410">
    <property type="term" value="C:cytoplasmic vesicle"/>
    <property type="evidence" value="ECO:0007669"/>
    <property type="project" value="UniProtKB-SubCell"/>
</dbReference>
<evidence type="ECO:0000256" key="17">
    <source>
        <dbReference type="ARBA" id="ARBA00022824"/>
    </source>
</evidence>
<dbReference type="SMART" id="SM00284">
    <property type="entry name" value="OLF"/>
    <property type="match status" value="1"/>
</dbReference>
<evidence type="ECO:0000256" key="31">
    <source>
        <dbReference type="SAM" id="SignalP"/>
    </source>
</evidence>
<dbReference type="GO" id="GO:0001649">
    <property type="term" value="P:osteoblast differentiation"/>
    <property type="evidence" value="ECO:0007669"/>
    <property type="project" value="TreeGrafter"/>
</dbReference>
<evidence type="ECO:0000256" key="6">
    <source>
        <dbReference type="ARBA" id="ARBA00004541"/>
    </source>
</evidence>
<feature type="chain" id="PRO_5010584168" description="Myocilin" evidence="31">
    <location>
        <begin position="19"/>
        <end position="492"/>
    </location>
</feature>
<evidence type="ECO:0000256" key="10">
    <source>
        <dbReference type="ARBA" id="ARBA00017216"/>
    </source>
</evidence>
<evidence type="ECO:0000256" key="26">
    <source>
        <dbReference type="ARBA" id="ARBA00023273"/>
    </source>
</evidence>
<dbReference type="GO" id="GO:0005743">
    <property type="term" value="C:mitochondrial inner membrane"/>
    <property type="evidence" value="ECO:0007669"/>
    <property type="project" value="UniProtKB-SubCell"/>
</dbReference>
<keyword evidence="25" id="KW-1015">Disulfide bond</keyword>
<evidence type="ECO:0000256" key="19">
    <source>
        <dbReference type="ARBA" id="ARBA00023034"/>
    </source>
</evidence>
<evidence type="ECO:0000256" key="24">
    <source>
        <dbReference type="ARBA" id="ARBA00023139"/>
    </source>
</evidence>
<proteinExistence type="predicted"/>
<keyword evidence="15" id="KW-1000">Mitochondrion outer membrane</keyword>
<dbReference type="GO" id="GO:0007165">
    <property type="term" value="P:signal transduction"/>
    <property type="evidence" value="ECO:0007669"/>
    <property type="project" value="TreeGrafter"/>
</dbReference>
<evidence type="ECO:0000256" key="4">
    <source>
        <dbReference type="ARBA" id="ARBA00004427"/>
    </source>
</evidence>
<accession>A0A1U7RD43</accession>
<evidence type="ECO:0000256" key="3">
    <source>
        <dbReference type="ARBA" id="ARBA00004294"/>
    </source>
</evidence>
<evidence type="ECO:0000256" key="27">
    <source>
        <dbReference type="ARBA" id="ARBA00023288"/>
    </source>
</evidence>
<keyword evidence="33" id="KW-1185">Reference proteome</keyword>
<reference evidence="34" key="1">
    <citation type="submission" date="2025-08" db="UniProtKB">
        <authorList>
            <consortium name="RefSeq"/>
        </authorList>
    </citation>
    <scope>IDENTIFICATION</scope>
</reference>
<dbReference type="RefSeq" id="XP_006017807.1">
    <property type="nucleotide sequence ID" value="XM_006017745.2"/>
</dbReference>
<protein>
    <recommendedName>
        <fullName evidence="10">Myocilin</fullName>
    </recommendedName>
</protein>
<evidence type="ECO:0000256" key="22">
    <source>
        <dbReference type="ARBA" id="ARBA00023128"/>
    </source>
</evidence>
<sequence length="492" mass="56168">MLVACLLLSLSLLQGALGSTVHLRRANDRHGRCTYSFTVPSPHEASCPGSDQAMPAILDLQRESNMQRSELESAKARLSLLESLVTQSHAMEDSSASTVESLQRQLASLRMETTQQKSQASRMETAYRDLLRNKSSLEEEKRHLEREKEELERRLENSSQEITQLRANQCPQVRDTPVPDSLQRSKKVSRWDMESPDYQELKSEMTEVSASSLFQERSSHSRLGAEDTGTAGCGELVWVGEPVTLRKAETIVGKYGVWMKDPEPASPYTRETTWRIDTVGTDIRQVFEYDSADQFMQGYPSKVHILPRSMESTGAVIYRGSLYFQRRKSRILAKYDLRKETITVQKDLTNAGYHGQFPYSWGGYTDIDLAVDEMGLWAIYSTQKAKGAIVLSTLDPETLEIRQTWETNIRKQSVANSFMICGTLYTISSYSSPDAMIHFAYNTATSTRKLLKIHFENRYKYSSMVDYNPTERKLFAWDNFNMVTYDIRLSKM</sequence>
<dbReference type="GeneID" id="102373788"/>
<dbReference type="PANTHER" id="PTHR23192">
    <property type="entry name" value="OLFACTOMEDIN-RELATED"/>
    <property type="match status" value="1"/>
</dbReference>
<evidence type="ECO:0000256" key="29">
    <source>
        <dbReference type="PROSITE-ProRule" id="PRU00446"/>
    </source>
</evidence>
<dbReference type="KEGG" id="asn:102373788"/>
<feature type="compositionally biased region" description="Basic and acidic residues" evidence="30">
    <location>
        <begin position="132"/>
        <end position="156"/>
    </location>
</feature>
<organism evidence="33 34">
    <name type="scientific">Alligator sinensis</name>
    <name type="common">Chinese alligator</name>
    <dbReference type="NCBI Taxonomy" id="38654"/>
    <lineage>
        <taxon>Eukaryota</taxon>
        <taxon>Metazoa</taxon>
        <taxon>Chordata</taxon>
        <taxon>Craniata</taxon>
        <taxon>Vertebrata</taxon>
        <taxon>Euteleostomi</taxon>
        <taxon>Archelosauria</taxon>
        <taxon>Archosauria</taxon>
        <taxon>Crocodylia</taxon>
        <taxon>Alligatoridae</taxon>
        <taxon>Alligatorinae</taxon>
        <taxon>Alligator</taxon>
    </lineage>
</organism>
<evidence type="ECO:0000256" key="14">
    <source>
        <dbReference type="ARBA" id="ARBA00022729"/>
    </source>
</evidence>
<dbReference type="GO" id="GO:0005758">
    <property type="term" value="C:mitochondrial intermembrane space"/>
    <property type="evidence" value="ECO:0007669"/>
    <property type="project" value="UniProtKB-SubCell"/>
</dbReference>
<evidence type="ECO:0000256" key="16">
    <source>
        <dbReference type="ARBA" id="ARBA00022792"/>
    </source>
</evidence>
<dbReference type="GO" id="GO:0005615">
    <property type="term" value="C:extracellular space"/>
    <property type="evidence" value="ECO:0007669"/>
    <property type="project" value="TreeGrafter"/>
</dbReference>
<comment type="subcellular location">
    <subcellularLocation>
        <location evidence="1">Cell projection</location>
        <location evidence="1">Cilium</location>
    </subcellularLocation>
    <subcellularLocation>
        <location evidence="6">Cytoplasmic vesicle</location>
    </subcellularLocation>
    <subcellularLocation>
        <location evidence="8">Golgi apparatus</location>
    </subcellularLocation>
    <subcellularLocation>
        <location evidence="2">Mitochondrion inner membrane</location>
    </subcellularLocation>
    <subcellularLocation>
        <location evidence="9">Mitochondrion intermembrane space</location>
    </subcellularLocation>
    <subcellularLocation>
        <location evidence="3">Mitochondrion outer membrane</location>
    </subcellularLocation>
    <subcellularLocation>
        <location evidence="4">Rough endoplasmic reticulum</location>
    </subcellularLocation>
    <subcellularLocation>
        <location evidence="7">Secreted</location>
        <location evidence="7">Extracellular exosome</location>
    </subcellularLocation>
    <subcellularLocation>
        <location evidence="5">Secreted</location>
        <location evidence="5">Extracellular space</location>
        <location evidence="5">Extracellular matrix</location>
    </subcellularLocation>
</comment>
<keyword evidence="12" id="KW-0272">Extracellular matrix</keyword>
<dbReference type="PANTHER" id="PTHR23192:SF33">
    <property type="entry name" value="MYOCILIN"/>
    <property type="match status" value="1"/>
</dbReference>
<keyword evidence="19" id="KW-0333">Golgi apparatus</keyword>
<evidence type="ECO:0000256" key="12">
    <source>
        <dbReference type="ARBA" id="ARBA00022530"/>
    </source>
</evidence>
<keyword evidence="14 31" id="KW-0732">Signal</keyword>
<dbReference type="STRING" id="38654.A0A1U7RD43"/>
<evidence type="ECO:0000256" key="1">
    <source>
        <dbReference type="ARBA" id="ARBA00004138"/>
    </source>
</evidence>
<dbReference type="InParanoid" id="A0A1U7RD43"/>
<dbReference type="InterPro" id="IPR003112">
    <property type="entry name" value="Olfac-like_dom"/>
</dbReference>
<feature type="signal peptide" evidence="31">
    <location>
        <begin position="1"/>
        <end position="18"/>
    </location>
</feature>
<dbReference type="eggNOG" id="KOG3545">
    <property type="taxonomic scope" value="Eukaryota"/>
</dbReference>
<evidence type="ECO:0000256" key="25">
    <source>
        <dbReference type="ARBA" id="ARBA00023157"/>
    </source>
</evidence>
<name>A0A1U7RD43_ALLSI</name>
<dbReference type="GO" id="GO:0005794">
    <property type="term" value="C:Golgi apparatus"/>
    <property type="evidence" value="ECO:0007669"/>
    <property type="project" value="UniProtKB-SubCell"/>
</dbReference>
<feature type="compositionally biased region" description="Polar residues" evidence="30">
    <location>
        <begin position="157"/>
        <end position="171"/>
    </location>
</feature>
<keyword evidence="17" id="KW-0256">Endoplasmic reticulum</keyword>
<evidence type="ECO:0000256" key="28">
    <source>
        <dbReference type="ARBA" id="ARBA00023329"/>
    </source>
</evidence>
<keyword evidence="27" id="KW-0449">Lipoprotein</keyword>
<dbReference type="OrthoDB" id="8626508at2759"/>
<keyword evidence="16" id="KW-0999">Mitochondrion inner membrane</keyword>
<keyword evidence="13" id="KW-0479">Metal-binding</keyword>
<evidence type="ECO:0000313" key="33">
    <source>
        <dbReference type="Proteomes" id="UP000189705"/>
    </source>
</evidence>
<evidence type="ECO:0000256" key="23">
    <source>
        <dbReference type="ARBA" id="ARBA00023136"/>
    </source>
</evidence>
<dbReference type="Proteomes" id="UP000189705">
    <property type="component" value="Unplaced"/>
</dbReference>
<evidence type="ECO:0000256" key="20">
    <source>
        <dbReference type="ARBA" id="ARBA00023054"/>
    </source>
</evidence>
<dbReference type="GO" id="GO:0005791">
    <property type="term" value="C:rough endoplasmic reticulum"/>
    <property type="evidence" value="ECO:0007669"/>
    <property type="project" value="UniProtKB-SubCell"/>
</dbReference>
<dbReference type="GO" id="GO:0005741">
    <property type="term" value="C:mitochondrial outer membrane"/>
    <property type="evidence" value="ECO:0007669"/>
    <property type="project" value="UniProtKB-SubCell"/>
</dbReference>
<keyword evidence="26" id="KW-0966">Cell projection</keyword>
<evidence type="ECO:0000256" key="11">
    <source>
        <dbReference type="ARBA" id="ARBA00022525"/>
    </source>
</evidence>
<evidence type="ECO:0000256" key="5">
    <source>
        <dbReference type="ARBA" id="ARBA00004498"/>
    </source>
</evidence>
<keyword evidence="22" id="KW-0496">Mitochondrion</keyword>
<keyword evidence="23" id="KW-0472">Membrane</keyword>
<evidence type="ECO:0000256" key="18">
    <source>
        <dbReference type="ARBA" id="ARBA00022837"/>
    </source>
</evidence>
<evidence type="ECO:0000256" key="7">
    <source>
        <dbReference type="ARBA" id="ARBA00004550"/>
    </source>
</evidence>
<evidence type="ECO:0000256" key="13">
    <source>
        <dbReference type="ARBA" id="ARBA00022723"/>
    </source>
</evidence>
<evidence type="ECO:0000256" key="2">
    <source>
        <dbReference type="ARBA" id="ARBA00004273"/>
    </source>
</evidence>
<evidence type="ECO:0000259" key="32">
    <source>
        <dbReference type="PROSITE" id="PS51132"/>
    </source>
</evidence>
<dbReference type="PROSITE" id="PS51132">
    <property type="entry name" value="OLF"/>
    <property type="match status" value="1"/>
</dbReference>
<dbReference type="Pfam" id="PF02191">
    <property type="entry name" value="OLF"/>
    <property type="match status" value="1"/>
</dbReference>
<evidence type="ECO:0000256" key="15">
    <source>
        <dbReference type="ARBA" id="ARBA00022787"/>
    </source>
</evidence>
<evidence type="ECO:0000256" key="21">
    <source>
        <dbReference type="ARBA" id="ARBA00023069"/>
    </source>
</evidence>
<dbReference type="GO" id="GO:0046872">
    <property type="term" value="F:metal ion binding"/>
    <property type="evidence" value="ECO:0007669"/>
    <property type="project" value="UniProtKB-KW"/>
</dbReference>
<evidence type="ECO:0000256" key="9">
    <source>
        <dbReference type="ARBA" id="ARBA00004569"/>
    </source>
</evidence>
<feature type="region of interest" description="Disordered" evidence="30">
    <location>
        <begin position="132"/>
        <end position="196"/>
    </location>
</feature>
<evidence type="ECO:0000256" key="8">
    <source>
        <dbReference type="ARBA" id="ARBA00004555"/>
    </source>
</evidence>
<keyword evidence="28" id="KW-0968">Cytoplasmic vesicle</keyword>
<keyword evidence="24" id="KW-0564">Palmitate</keyword>
<keyword evidence="20" id="KW-0175">Coiled coil</keyword>
<keyword evidence="21" id="KW-0969">Cilium</keyword>
<keyword evidence="11" id="KW-0964">Secreted</keyword>
<feature type="domain" description="Olfactomedin-like" evidence="32">
    <location>
        <begin position="232"/>
        <end position="491"/>
    </location>
</feature>
<dbReference type="CTD" id="4653"/>
<dbReference type="AlphaFoldDB" id="A0A1U7RD43"/>
<comment type="caution">
    <text evidence="29">Lacks conserved residue(s) required for the propagation of feature annotation.</text>
</comment>
<dbReference type="GO" id="GO:0005929">
    <property type="term" value="C:cilium"/>
    <property type="evidence" value="ECO:0007669"/>
    <property type="project" value="UniProtKB-SubCell"/>
</dbReference>
<gene>
    <name evidence="34" type="primary">MYOC</name>
</gene>
<dbReference type="InterPro" id="IPR050605">
    <property type="entry name" value="Olfactomedin-like_domain"/>
</dbReference>
<keyword evidence="18" id="KW-0106">Calcium</keyword>
<evidence type="ECO:0000256" key="30">
    <source>
        <dbReference type="SAM" id="MobiDB-lite"/>
    </source>
</evidence>